<keyword evidence="1" id="KW-0472">Membrane</keyword>
<name>A0A0M9AEP2_THEAQ</name>
<dbReference type="PATRIC" id="fig|271.14.peg.1176"/>
<evidence type="ECO:0000256" key="1">
    <source>
        <dbReference type="SAM" id="Phobius"/>
    </source>
</evidence>
<dbReference type="Pfam" id="PF01578">
    <property type="entry name" value="Cytochrom_C_asm"/>
    <property type="match status" value="1"/>
</dbReference>
<keyword evidence="1" id="KW-1133">Transmembrane helix</keyword>
<feature type="transmembrane region" description="Helical" evidence="1">
    <location>
        <begin position="195"/>
        <end position="210"/>
    </location>
</feature>
<evidence type="ECO:0000313" key="3">
    <source>
        <dbReference type="EMBL" id="KOX89918.1"/>
    </source>
</evidence>
<feature type="domain" description="Cytochrome c assembly protein" evidence="2">
    <location>
        <begin position="106"/>
        <end position="241"/>
    </location>
</feature>
<feature type="transmembrane region" description="Helical" evidence="1">
    <location>
        <begin position="79"/>
        <end position="95"/>
    </location>
</feature>
<evidence type="ECO:0000313" key="4">
    <source>
        <dbReference type="Proteomes" id="UP000037685"/>
    </source>
</evidence>
<dbReference type="GO" id="GO:0020037">
    <property type="term" value="F:heme binding"/>
    <property type="evidence" value="ECO:0007669"/>
    <property type="project" value="InterPro"/>
</dbReference>
<dbReference type="InterPro" id="IPR002541">
    <property type="entry name" value="Cyt_c_assembly"/>
</dbReference>
<gene>
    <name evidence="3" type="primary">ccsA</name>
    <name evidence="3" type="ORF">BVI061214_01101</name>
</gene>
<proteinExistence type="predicted"/>
<accession>A0A0M9AEP2</accession>
<feature type="transmembrane region" description="Helical" evidence="1">
    <location>
        <begin position="164"/>
        <end position="183"/>
    </location>
</feature>
<evidence type="ECO:0000259" key="2">
    <source>
        <dbReference type="Pfam" id="PF01578"/>
    </source>
</evidence>
<dbReference type="AlphaFoldDB" id="A0A0M9AEP2"/>
<reference evidence="3 4" key="1">
    <citation type="submission" date="2015-07" db="EMBL/GenBank/DDBJ databases">
        <authorList>
            <person name="Noorani M."/>
        </authorList>
    </citation>
    <scope>NUCLEOTIDE SEQUENCE [LARGE SCALE GENOMIC DNA]</scope>
    <source>
        <strain evidence="4">ATCC 25104 / DSM 625 / JCM 10724 / NBRC 103206 / NCIMB 11243 / YT-1</strain>
    </source>
</reference>
<keyword evidence="1" id="KW-0812">Transmembrane</keyword>
<dbReference type="RefSeq" id="WP_053767615.1">
    <property type="nucleotide sequence ID" value="NZ_LHCI01000106.1"/>
</dbReference>
<protein>
    <submittedName>
        <fullName evidence="3">Cytochrome c biogenesis protein CcsA</fullName>
    </submittedName>
</protein>
<comment type="caution">
    <text evidence="3">The sequence shown here is derived from an EMBL/GenBank/DDBJ whole genome shotgun (WGS) entry which is preliminary data.</text>
</comment>
<dbReference type="EMBL" id="LHCI01000106">
    <property type="protein sequence ID" value="KOX89918.1"/>
    <property type="molecule type" value="Genomic_DNA"/>
</dbReference>
<feature type="transmembrane region" description="Helical" evidence="1">
    <location>
        <begin position="222"/>
        <end position="241"/>
    </location>
</feature>
<feature type="transmembrane region" description="Helical" evidence="1">
    <location>
        <begin position="115"/>
        <end position="133"/>
    </location>
</feature>
<organism evidence="3 4">
    <name type="scientific">Thermus aquaticus</name>
    <dbReference type="NCBI Taxonomy" id="271"/>
    <lineage>
        <taxon>Bacteria</taxon>
        <taxon>Thermotogati</taxon>
        <taxon>Deinococcota</taxon>
        <taxon>Deinococci</taxon>
        <taxon>Thermales</taxon>
        <taxon>Thermaceae</taxon>
        <taxon>Thermus</taxon>
    </lineage>
</organism>
<dbReference type="Proteomes" id="UP000037685">
    <property type="component" value="Unassembled WGS sequence"/>
</dbReference>
<dbReference type="GO" id="GO:0017004">
    <property type="term" value="P:cytochrome complex assembly"/>
    <property type="evidence" value="ECO:0007669"/>
    <property type="project" value="InterPro"/>
</dbReference>
<sequence length="250" mass="26822">MSPANLLALGGVVGLALSLFWPRALHLGTLLYLGAALADALAKGVFSGPAQPALLLGGFLALRGESFLLRPWMAPLRRYLLLLALLLGLFALKALEHPGEALPLALPLLHGGAFLLAYLALAVGVGAGVMGALQDLRLRRVPEKALQNAPLWSLRRLERGYLRVGYLAATLGLGSGMAWAWGYFGSPLALDPKELSAFLGWLSMTFYFLLEERLRGLSRAGLLLLAYALLLFAFLGAPFLGSRHPSRLPF</sequence>